<accession>A0A074W4J7</accession>
<evidence type="ECO:0000313" key="3">
    <source>
        <dbReference type="EMBL" id="KEQ68055.1"/>
    </source>
</evidence>
<sequence length="175" mass="17651">MKPSTYVYLAAYFGLTTAAPWNNKRDTNTCPCAPDGKPSTSTSTITQWSTQTRTHTITEHVTHYMTTTAAGTAVPSVQTDAAASSAPIGGNYGGASPSSVSDVDATGIPTNAAPGSSGAITSLPTGSFGEGNYSPSTPASSANVPAVTGTTTMGASGPEVVYLATQLVRVVLPLF</sequence>
<evidence type="ECO:0000256" key="2">
    <source>
        <dbReference type="SAM" id="SignalP"/>
    </source>
</evidence>
<gene>
    <name evidence="3" type="ORF">M436DRAFT_77161</name>
</gene>
<keyword evidence="2" id="KW-0732">Signal</keyword>
<dbReference type="EMBL" id="KL584742">
    <property type="protein sequence ID" value="KEQ68055.1"/>
    <property type="molecule type" value="Genomic_DNA"/>
</dbReference>
<dbReference type="Proteomes" id="UP000027730">
    <property type="component" value="Unassembled WGS sequence"/>
</dbReference>
<dbReference type="RefSeq" id="XP_013422238.1">
    <property type="nucleotide sequence ID" value="XM_013566784.1"/>
</dbReference>
<dbReference type="HOGENOM" id="CLU_1539726_0_0_1"/>
<evidence type="ECO:0000256" key="1">
    <source>
        <dbReference type="SAM" id="MobiDB-lite"/>
    </source>
</evidence>
<reference evidence="3 4" key="1">
    <citation type="journal article" date="2014" name="BMC Genomics">
        <title>Genome sequencing of four Aureobasidium pullulans varieties: biotechnological potential, stress tolerance, and description of new species.</title>
        <authorList>
            <person name="Gostin Ar C."/>
            <person name="Ohm R.A."/>
            <person name="Kogej T."/>
            <person name="Sonjak S."/>
            <person name="Turk M."/>
            <person name="Zajc J."/>
            <person name="Zalar P."/>
            <person name="Grube M."/>
            <person name="Sun H."/>
            <person name="Han J."/>
            <person name="Sharma A."/>
            <person name="Chiniquy J."/>
            <person name="Ngan C.Y."/>
            <person name="Lipzen A."/>
            <person name="Barry K."/>
            <person name="Grigoriev I.V."/>
            <person name="Gunde-Cimerman N."/>
        </authorList>
    </citation>
    <scope>NUCLEOTIDE SEQUENCE [LARGE SCALE GENOMIC DNA]</scope>
    <source>
        <strain evidence="3 4">CBS 147.97</strain>
    </source>
</reference>
<proteinExistence type="predicted"/>
<evidence type="ECO:0000313" key="4">
    <source>
        <dbReference type="Proteomes" id="UP000027730"/>
    </source>
</evidence>
<feature type="signal peptide" evidence="2">
    <location>
        <begin position="1"/>
        <end position="18"/>
    </location>
</feature>
<feature type="compositionally biased region" description="Polar residues" evidence="1">
    <location>
        <begin position="133"/>
        <end position="144"/>
    </location>
</feature>
<organism evidence="3 4">
    <name type="scientific">Aureobasidium namibiae CBS 147.97</name>
    <dbReference type="NCBI Taxonomy" id="1043004"/>
    <lineage>
        <taxon>Eukaryota</taxon>
        <taxon>Fungi</taxon>
        <taxon>Dikarya</taxon>
        <taxon>Ascomycota</taxon>
        <taxon>Pezizomycotina</taxon>
        <taxon>Dothideomycetes</taxon>
        <taxon>Dothideomycetidae</taxon>
        <taxon>Dothideales</taxon>
        <taxon>Saccotheciaceae</taxon>
        <taxon>Aureobasidium</taxon>
    </lineage>
</organism>
<keyword evidence="4" id="KW-1185">Reference proteome</keyword>
<dbReference type="GeneID" id="25415986"/>
<feature type="region of interest" description="Disordered" evidence="1">
    <location>
        <begin position="94"/>
        <end position="144"/>
    </location>
</feature>
<feature type="chain" id="PRO_5001702543" evidence="2">
    <location>
        <begin position="19"/>
        <end position="175"/>
    </location>
</feature>
<name>A0A074W4J7_9PEZI</name>
<protein>
    <submittedName>
        <fullName evidence="3">Uncharacterized protein</fullName>
    </submittedName>
</protein>
<dbReference type="OrthoDB" id="3923593at2759"/>
<dbReference type="AlphaFoldDB" id="A0A074W4J7"/>